<dbReference type="AlphaFoldDB" id="A0A4Y2DBC9"/>
<protein>
    <submittedName>
        <fullName evidence="1">Uncharacterized protein</fullName>
    </submittedName>
</protein>
<organism evidence="1 2">
    <name type="scientific">Araneus ventricosus</name>
    <name type="common">Orbweaver spider</name>
    <name type="synonym">Epeira ventricosa</name>
    <dbReference type="NCBI Taxonomy" id="182803"/>
    <lineage>
        <taxon>Eukaryota</taxon>
        <taxon>Metazoa</taxon>
        <taxon>Ecdysozoa</taxon>
        <taxon>Arthropoda</taxon>
        <taxon>Chelicerata</taxon>
        <taxon>Arachnida</taxon>
        <taxon>Araneae</taxon>
        <taxon>Araneomorphae</taxon>
        <taxon>Entelegynae</taxon>
        <taxon>Araneoidea</taxon>
        <taxon>Araneidae</taxon>
        <taxon>Araneus</taxon>
    </lineage>
</organism>
<gene>
    <name evidence="1" type="ORF">AVEN_214914_1</name>
</gene>
<evidence type="ECO:0000313" key="1">
    <source>
        <dbReference type="EMBL" id="GBM13194.1"/>
    </source>
</evidence>
<evidence type="ECO:0000313" key="2">
    <source>
        <dbReference type="Proteomes" id="UP000499080"/>
    </source>
</evidence>
<comment type="caution">
    <text evidence="1">The sequence shown here is derived from an EMBL/GenBank/DDBJ whole genome shotgun (WGS) entry which is preliminary data.</text>
</comment>
<reference evidence="1 2" key="1">
    <citation type="journal article" date="2019" name="Sci. Rep.">
        <title>Orb-weaving spider Araneus ventricosus genome elucidates the spidroin gene catalogue.</title>
        <authorList>
            <person name="Kono N."/>
            <person name="Nakamura H."/>
            <person name="Ohtoshi R."/>
            <person name="Moran D.A.P."/>
            <person name="Shinohara A."/>
            <person name="Yoshida Y."/>
            <person name="Fujiwara M."/>
            <person name="Mori M."/>
            <person name="Tomita M."/>
            <person name="Arakawa K."/>
        </authorList>
    </citation>
    <scope>NUCLEOTIDE SEQUENCE [LARGE SCALE GENOMIC DNA]</scope>
</reference>
<dbReference type="Proteomes" id="UP000499080">
    <property type="component" value="Unassembled WGS sequence"/>
</dbReference>
<name>A0A4Y2DBC9_ARAVE</name>
<proteinExistence type="predicted"/>
<accession>A0A4Y2DBC9</accession>
<sequence length="119" mass="13823">MFDFEERMNYASQDSLALSISSKNKGEWVHVGALQDRPLDQEQRNLCKHTLKRGNVHLAMRAQFEVLIFKVTSARYCLISQNRQVVENWRSASRTTDLAAMEITVDHQDDNREVQRPSD</sequence>
<keyword evidence="2" id="KW-1185">Reference proteome</keyword>
<dbReference type="EMBL" id="BGPR01000324">
    <property type="protein sequence ID" value="GBM13194.1"/>
    <property type="molecule type" value="Genomic_DNA"/>
</dbReference>